<dbReference type="Pfam" id="PF00111">
    <property type="entry name" value="Fer2"/>
    <property type="match status" value="1"/>
</dbReference>
<dbReference type="InterPro" id="IPR001041">
    <property type="entry name" value="2Fe-2S_ferredoxin-type"/>
</dbReference>
<dbReference type="PANTHER" id="PTHR47354">
    <property type="entry name" value="NADH OXIDOREDUCTASE HCR"/>
    <property type="match status" value="1"/>
</dbReference>
<dbReference type="Pfam" id="PF00175">
    <property type="entry name" value="NAD_binding_1"/>
    <property type="match status" value="1"/>
</dbReference>
<dbReference type="GO" id="GO:0018662">
    <property type="term" value="F:phenol 2-monooxygenase activity"/>
    <property type="evidence" value="ECO:0007669"/>
    <property type="project" value="UniProtKB-EC"/>
</dbReference>
<dbReference type="SUPFAM" id="SSF63380">
    <property type="entry name" value="Riboflavin synthase domain-like"/>
    <property type="match status" value="1"/>
</dbReference>
<dbReference type="Pfam" id="PF00970">
    <property type="entry name" value="FAD_binding_6"/>
    <property type="match status" value="1"/>
</dbReference>
<dbReference type="InterPro" id="IPR017927">
    <property type="entry name" value="FAD-bd_FR_type"/>
</dbReference>
<dbReference type="Proteomes" id="UP000294360">
    <property type="component" value="Chromosome"/>
</dbReference>
<dbReference type="Gene3D" id="3.10.20.30">
    <property type="match status" value="1"/>
</dbReference>
<dbReference type="Gene3D" id="3.40.50.80">
    <property type="entry name" value="Nucleotide-binding domain of ferredoxin-NADP reductase (FNR) module"/>
    <property type="match status" value="1"/>
</dbReference>
<reference evidence="3 4" key="1">
    <citation type="submission" date="2019-03" db="EMBL/GenBank/DDBJ databases">
        <authorList>
            <person name="Kox A.R. M."/>
        </authorList>
    </citation>
    <scope>NUCLEOTIDE SEQUENCE [LARGE SCALE GENOMIC DNA]</scope>
    <source>
        <strain evidence="3">MTUNDRAET4 annotated genome</strain>
    </source>
</reference>
<dbReference type="InterPro" id="IPR012675">
    <property type="entry name" value="Beta-grasp_dom_sf"/>
</dbReference>
<dbReference type="KEGG" id="mtun:MTUNDRAET4_3886"/>
<dbReference type="InterPro" id="IPR036010">
    <property type="entry name" value="2Fe-2S_ferredoxin-like_sf"/>
</dbReference>
<dbReference type="PROSITE" id="PS51384">
    <property type="entry name" value="FAD_FR"/>
    <property type="match status" value="1"/>
</dbReference>
<dbReference type="InterPro" id="IPR008333">
    <property type="entry name" value="Cbr1-like_FAD-bd_dom"/>
</dbReference>
<dbReference type="EMBL" id="LR536450">
    <property type="protein sequence ID" value="VFU10767.1"/>
    <property type="molecule type" value="Genomic_DNA"/>
</dbReference>
<dbReference type="PRINTS" id="PR00410">
    <property type="entry name" value="PHEHYDRXLASE"/>
</dbReference>
<protein>
    <submittedName>
        <fullName evidence="3">Phenol hydroxylase P5 protein</fullName>
        <ecNumber evidence="3">1.14.13.7</ecNumber>
    </submittedName>
</protein>
<dbReference type="SUPFAM" id="SSF54292">
    <property type="entry name" value="2Fe-2S ferredoxin-like"/>
    <property type="match status" value="1"/>
</dbReference>
<dbReference type="SUPFAM" id="SSF52343">
    <property type="entry name" value="Ferredoxin reductase-like, C-terminal NADP-linked domain"/>
    <property type="match status" value="1"/>
</dbReference>
<dbReference type="InterPro" id="IPR050415">
    <property type="entry name" value="MRET"/>
</dbReference>
<sequence length="350" mass="38203">MTYQLTIEPLGETIAVEDGQTMLDACLRAGVWLPHACGHGLCGTCKVEVLEGQVTHNEASSFALMDFERDEGKALACTATLDADTIIEAEIDNDPDARRIPIRDFKGVIERAQMLAEDVLGLWLKVPGEGVAFQAGQYLAVSAPGVEGPRSFSIASPPSQPNCIELHIRIVPGGKATTWLRQNAAPGMPLDFAGPYGRFYVRHSVALPRLFLAGGSGLSSPQSMILDLLERGETQPITLVHGARSADGLYHSALFRELAERHGNFRYIPAVSGETDGWKGETGFVHEVIHRLYNGRFDGNQAYLCGPAPMIDACITTLMRGRLFEQHIFTEKFLTPADAEKARSPLFRKI</sequence>
<dbReference type="GO" id="GO:0051537">
    <property type="term" value="F:2 iron, 2 sulfur cluster binding"/>
    <property type="evidence" value="ECO:0007669"/>
    <property type="project" value="InterPro"/>
</dbReference>
<feature type="domain" description="2Fe-2S ferredoxin-type" evidence="1">
    <location>
        <begin position="3"/>
        <end position="93"/>
    </location>
</feature>
<dbReference type="PANTHER" id="PTHR47354:SF5">
    <property type="entry name" value="PROTEIN RFBI"/>
    <property type="match status" value="1"/>
</dbReference>
<evidence type="ECO:0000313" key="3">
    <source>
        <dbReference type="EMBL" id="VFU10767.1"/>
    </source>
</evidence>
<dbReference type="AlphaFoldDB" id="A0A4U8Z5F7"/>
<dbReference type="PROSITE" id="PS51085">
    <property type="entry name" value="2FE2S_FER_2"/>
    <property type="match status" value="1"/>
</dbReference>
<feature type="domain" description="FAD-binding FR-type" evidence="2">
    <location>
        <begin position="102"/>
        <end position="202"/>
    </location>
</feature>
<dbReference type="InterPro" id="IPR006058">
    <property type="entry name" value="2Fe2S_fd_BS"/>
</dbReference>
<organism evidence="3 4">
    <name type="scientific">Methylocella tundrae</name>
    <dbReference type="NCBI Taxonomy" id="227605"/>
    <lineage>
        <taxon>Bacteria</taxon>
        <taxon>Pseudomonadati</taxon>
        <taxon>Pseudomonadota</taxon>
        <taxon>Alphaproteobacteria</taxon>
        <taxon>Hyphomicrobiales</taxon>
        <taxon>Beijerinckiaceae</taxon>
        <taxon>Methylocella</taxon>
    </lineage>
</organism>
<proteinExistence type="predicted"/>
<dbReference type="InterPro" id="IPR001433">
    <property type="entry name" value="OxRdtase_FAD/NAD-bd"/>
</dbReference>
<evidence type="ECO:0000259" key="2">
    <source>
        <dbReference type="PROSITE" id="PS51384"/>
    </source>
</evidence>
<keyword evidence="3" id="KW-0560">Oxidoreductase</keyword>
<dbReference type="OrthoDB" id="9806195at2"/>
<dbReference type="EC" id="1.14.13.7" evidence="3"/>
<dbReference type="CDD" id="cd00207">
    <property type="entry name" value="fer2"/>
    <property type="match status" value="1"/>
</dbReference>
<name>A0A4U8Z5F7_METTU</name>
<evidence type="ECO:0000259" key="1">
    <source>
        <dbReference type="PROSITE" id="PS51085"/>
    </source>
</evidence>
<dbReference type="InterPro" id="IPR017938">
    <property type="entry name" value="Riboflavin_synthase-like_b-brl"/>
</dbReference>
<dbReference type="InterPro" id="IPR039261">
    <property type="entry name" value="FNR_nucleotide-bd"/>
</dbReference>
<dbReference type="RefSeq" id="WP_134491648.1">
    <property type="nucleotide sequence ID" value="NZ_CP139089.1"/>
</dbReference>
<evidence type="ECO:0000313" key="4">
    <source>
        <dbReference type="Proteomes" id="UP000294360"/>
    </source>
</evidence>
<accession>A0A4U8Z5F7</accession>
<gene>
    <name evidence="3" type="primary">dmpP</name>
    <name evidence="3" type="ORF">MTUNDRAET4_3886</name>
</gene>
<dbReference type="Gene3D" id="2.40.30.10">
    <property type="entry name" value="Translation factors"/>
    <property type="match status" value="1"/>
</dbReference>
<dbReference type="PROSITE" id="PS00197">
    <property type="entry name" value="2FE2S_FER_1"/>
    <property type="match status" value="1"/>
</dbReference>